<dbReference type="Pfam" id="PF12259">
    <property type="entry name" value="Baculo_F"/>
    <property type="match status" value="1"/>
</dbReference>
<protein>
    <submittedName>
        <fullName evidence="2">Envelope fusion protein</fullName>
    </submittedName>
</protein>
<sequence>MKPDLENIRDFYKFIQLHVISTSDNIIFALRIPLVIRTKFDLFELIPLPVQHNNSEFFSYIIPQTHYLLLSQSKSQFTFLKELSDCNEYRDEEYVCYHLHAITSTSQPICEIALLSPHIEKIPSTCTTKTVKARIETWNYIARNQWIYVLHEPTTLTIMCEGNEEHMEDVVLQKTGIIHLQPHCKGYTNFFMIEATYETSKNATYYIPRTNILDDDCCILTPHLRTIESATLKPIHLTNIDLTELKYANKKLNEFDEIITKQINQPFIVTHTKWYTIALGIIVAFLVLLILLKCCQNFGCLRWLQRLCCSTTDPRQGGTNPPLIKNFVNCIFDSSSSPTPLNQPPTNEIVTYQPRRNLSVIADPVPEISEDEETIPVIRVQTRQRTRRSTTPL</sequence>
<name>A0A0L7QK90_9HYME</name>
<evidence type="ECO:0000256" key="1">
    <source>
        <dbReference type="SAM" id="Phobius"/>
    </source>
</evidence>
<keyword evidence="1" id="KW-0472">Membrane</keyword>
<dbReference type="AlphaFoldDB" id="A0A0L7QK90"/>
<dbReference type="InterPro" id="IPR022048">
    <property type="entry name" value="Envelope_fusion-like"/>
</dbReference>
<evidence type="ECO:0000313" key="4">
    <source>
        <dbReference type="Proteomes" id="UP000053825"/>
    </source>
</evidence>
<reference evidence="2 4" key="1">
    <citation type="submission" date="2015-07" db="EMBL/GenBank/DDBJ databases">
        <title>The genome of Habropoda laboriosa.</title>
        <authorList>
            <person name="Pan H."/>
            <person name="Kapheim K."/>
        </authorList>
    </citation>
    <scope>NUCLEOTIDE SEQUENCE [LARGE SCALE GENOMIC DNA]</scope>
    <source>
        <strain evidence="2">0110345459</strain>
    </source>
</reference>
<organism evidence="2 4">
    <name type="scientific">Habropoda laboriosa</name>
    <dbReference type="NCBI Taxonomy" id="597456"/>
    <lineage>
        <taxon>Eukaryota</taxon>
        <taxon>Metazoa</taxon>
        <taxon>Ecdysozoa</taxon>
        <taxon>Arthropoda</taxon>
        <taxon>Hexapoda</taxon>
        <taxon>Insecta</taxon>
        <taxon>Pterygota</taxon>
        <taxon>Neoptera</taxon>
        <taxon>Endopterygota</taxon>
        <taxon>Hymenoptera</taxon>
        <taxon>Apocrita</taxon>
        <taxon>Aculeata</taxon>
        <taxon>Apoidea</taxon>
        <taxon>Anthophila</taxon>
        <taxon>Apidae</taxon>
        <taxon>Habropoda</taxon>
    </lineage>
</organism>
<keyword evidence="1" id="KW-1133">Transmembrane helix</keyword>
<accession>A0A0L7QK90</accession>
<keyword evidence="4" id="KW-1185">Reference proteome</keyword>
<dbReference type="EMBL" id="KQ414989">
    <property type="protein sequence ID" value="KOC58980.1"/>
    <property type="molecule type" value="Genomic_DNA"/>
</dbReference>
<evidence type="ECO:0000313" key="2">
    <source>
        <dbReference type="EMBL" id="KOC58980.1"/>
    </source>
</evidence>
<gene>
    <name evidence="2" type="ORF">WH47_00801</name>
    <name evidence="3" type="ORF">WH47_10773</name>
</gene>
<evidence type="ECO:0000313" key="3">
    <source>
        <dbReference type="EMBL" id="KOC59805.1"/>
    </source>
</evidence>
<dbReference type="Proteomes" id="UP000053825">
    <property type="component" value="Unassembled WGS sequence"/>
</dbReference>
<dbReference type="EMBL" id="KQ414890">
    <property type="protein sequence ID" value="KOC59805.1"/>
    <property type="molecule type" value="Genomic_DNA"/>
</dbReference>
<feature type="transmembrane region" description="Helical" evidence="1">
    <location>
        <begin position="274"/>
        <end position="292"/>
    </location>
</feature>
<keyword evidence="1" id="KW-0812">Transmembrane</keyword>
<proteinExistence type="predicted"/>